<evidence type="ECO:0000256" key="2">
    <source>
        <dbReference type="ARBA" id="ARBA00022801"/>
    </source>
</evidence>
<dbReference type="InterPro" id="IPR010126">
    <property type="entry name" value="Esterase_phb"/>
</dbReference>
<feature type="domain" description="CBM2" evidence="5">
    <location>
        <begin position="350"/>
        <end position="459"/>
    </location>
</feature>
<gene>
    <name evidence="6" type="ORF">IEQ31_22665</name>
</gene>
<dbReference type="Gene3D" id="2.60.40.290">
    <property type="match status" value="1"/>
</dbReference>
<dbReference type="Gene3D" id="3.40.50.1820">
    <property type="entry name" value="alpha/beta hydrolase"/>
    <property type="match status" value="1"/>
</dbReference>
<dbReference type="NCBIfam" id="TIGR01840">
    <property type="entry name" value="esterase_phb"/>
    <property type="match status" value="1"/>
</dbReference>
<protein>
    <submittedName>
        <fullName evidence="6">PHB depolymerase family esterase</fullName>
    </submittedName>
</protein>
<accession>A0ABR8LBS8</accession>
<evidence type="ECO:0000259" key="5">
    <source>
        <dbReference type="PROSITE" id="PS51173"/>
    </source>
</evidence>
<dbReference type="InterPro" id="IPR050955">
    <property type="entry name" value="Plant_Biomass_Hydrol_Est"/>
</dbReference>
<evidence type="ECO:0000256" key="1">
    <source>
        <dbReference type="ARBA" id="ARBA00022729"/>
    </source>
</evidence>
<keyword evidence="2" id="KW-0378">Hydrolase</keyword>
<dbReference type="Proteomes" id="UP000653231">
    <property type="component" value="Unassembled WGS sequence"/>
</dbReference>
<feature type="chain" id="PRO_5045284477" evidence="4">
    <location>
        <begin position="24"/>
        <end position="459"/>
    </location>
</feature>
<dbReference type="SUPFAM" id="SSF49384">
    <property type="entry name" value="Carbohydrate-binding domain"/>
    <property type="match status" value="1"/>
</dbReference>
<dbReference type="SUPFAM" id="SSF53474">
    <property type="entry name" value="alpha/beta-Hydrolases"/>
    <property type="match status" value="2"/>
</dbReference>
<feature type="signal peptide" evidence="4">
    <location>
        <begin position="1"/>
        <end position="23"/>
    </location>
</feature>
<feature type="compositionally biased region" description="Polar residues" evidence="3">
    <location>
        <begin position="248"/>
        <end position="265"/>
    </location>
</feature>
<comment type="caution">
    <text evidence="6">The sequence shown here is derived from an EMBL/GenBank/DDBJ whole genome shotgun (WGS) entry which is preliminary data.</text>
</comment>
<dbReference type="RefSeq" id="WP_191053347.1">
    <property type="nucleotide sequence ID" value="NZ_JACXRZ010000016.1"/>
</dbReference>
<dbReference type="InterPro" id="IPR008965">
    <property type="entry name" value="CBM2/CBM3_carb-bd_dom_sf"/>
</dbReference>
<dbReference type="PROSITE" id="PS51173">
    <property type="entry name" value="CBM2"/>
    <property type="match status" value="1"/>
</dbReference>
<feature type="region of interest" description="Disordered" evidence="3">
    <location>
        <begin position="248"/>
        <end position="274"/>
    </location>
</feature>
<feature type="region of interest" description="Disordered" evidence="3">
    <location>
        <begin position="311"/>
        <end position="362"/>
    </location>
</feature>
<dbReference type="InterPro" id="IPR029058">
    <property type="entry name" value="AB_hydrolase_fold"/>
</dbReference>
<evidence type="ECO:0000313" key="7">
    <source>
        <dbReference type="Proteomes" id="UP000653231"/>
    </source>
</evidence>
<evidence type="ECO:0000256" key="3">
    <source>
        <dbReference type="SAM" id="MobiDB-lite"/>
    </source>
</evidence>
<feature type="compositionally biased region" description="Pro residues" evidence="3">
    <location>
        <begin position="314"/>
        <end position="346"/>
    </location>
</feature>
<dbReference type="InterPro" id="IPR012291">
    <property type="entry name" value="CBM2_carb-bd_dom_sf"/>
</dbReference>
<evidence type="ECO:0000256" key="4">
    <source>
        <dbReference type="SAM" id="SignalP"/>
    </source>
</evidence>
<dbReference type="Pfam" id="PF00553">
    <property type="entry name" value="CBM_2"/>
    <property type="match status" value="1"/>
</dbReference>
<sequence length="459" mass="47649">MRRLLAALAGAVAAVLCAAAALASVLVSAHPAAAATLTEVTNFGANPGNLRMYVYVPNSAQQNPAIVLAMHTCGGTGPGFYSSTEFASLADRYGFIVIYPSASKKANCFDNWSEASKVRGGQTDPVSLMSMVTYVEQQYHGDSNRVFATGASSGAMMTNAMLALYPEVFKAGAAFMGVPFTCFPNEAAYQPGGNSAPCVGKTAQQWGDVVRNANPSYHGPWPRMQLWHGTSDNVVAYSELEEEIKQWTNVHGLSQTPTSSDTPQAGWNRRRYADSSATVRVEAYTIQGAGHSLPMSGMAAVAIQFFGLTGSGPSPSPSPSASPSPSPSPSASPSPSPSVSPSPSPSASPSNPQQGSCRITYRPNSWNNGFTAEVTITNTGTAPVNGWTVTWTWPGNQQITNAWNAGVTQSGAQVTARNVSYNPAIPAGGSTNFGFQATYGGSNTAPAGFSLNGAACAIG</sequence>
<reference evidence="6 7" key="1">
    <citation type="submission" date="2020-09" db="EMBL/GenBank/DDBJ databases">
        <title>Actinomycete isolated from the Camponotus japonicus Mayr.</title>
        <authorList>
            <person name="Gong X."/>
        </authorList>
    </citation>
    <scope>NUCLEOTIDE SEQUENCE [LARGE SCALE GENOMIC DNA]</scope>
    <source>
        <strain evidence="6 7">2C-HV3</strain>
    </source>
</reference>
<dbReference type="InterPro" id="IPR001919">
    <property type="entry name" value="CBD2"/>
</dbReference>
<dbReference type="Pfam" id="PF10503">
    <property type="entry name" value="Esterase_PHB"/>
    <property type="match status" value="1"/>
</dbReference>
<dbReference type="PANTHER" id="PTHR43037:SF5">
    <property type="entry name" value="FERULOYL ESTERASE"/>
    <property type="match status" value="1"/>
</dbReference>
<name>A0ABR8LBS8_9ACTN</name>
<keyword evidence="7" id="KW-1185">Reference proteome</keyword>
<organism evidence="6 7">
    <name type="scientific">Microbispora bryophytorum subsp. camponoti</name>
    <dbReference type="NCBI Taxonomy" id="1677852"/>
    <lineage>
        <taxon>Bacteria</taxon>
        <taxon>Bacillati</taxon>
        <taxon>Actinomycetota</taxon>
        <taxon>Actinomycetes</taxon>
        <taxon>Streptosporangiales</taxon>
        <taxon>Streptosporangiaceae</taxon>
        <taxon>Microbispora</taxon>
    </lineage>
</organism>
<proteinExistence type="predicted"/>
<dbReference type="EMBL" id="JACXRZ010000016">
    <property type="protein sequence ID" value="MBD3145974.1"/>
    <property type="molecule type" value="Genomic_DNA"/>
</dbReference>
<evidence type="ECO:0000313" key="6">
    <source>
        <dbReference type="EMBL" id="MBD3145974.1"/>
    </source>
</evidence>
<dbReference type="SMART" id="SM00637">
    <property type="entry name" value="CBD_II"/>
    <property type="match status" value="1"/>
</dbReference>
<keyword evidence="1 4" id="KW-0732">Signal</keyword>
<dbReference type="PANTHER" id="PTHR43037">
    <property type="entry name" value="UNNAMED PRODUCT-RELATED"/>
    <property type="match status" value="1"/>
</dbReference>
<feature type="compositionally biased region" description="Polar residues" evidence="3">
    <location>
        <begin position="351"/>
        <end position="362"/>
    </location>
</feature>